<evidence type="ECO:0000256" key="3">
    <source>
        <dbReference type="ARBA" id="ARBA00022452"/>
    </source>
</evidence>
<dbReference type="Gene3D" id="2.170.130.10">
    <property type="entry name" value="TonB-dependent receptor, plug domain"/>
    <property type="match status" value="1"/>
</dbReference>
<gene>
    <name evidence="13" type="ORF">LLE72_018245</name>
</gene>
<keyword evidence="6 8" id="KW-0472">Membrane</keyword>
<evidence type="ECO:0000256" key="8">
    <source>
        <dbReference type="PROSITE-ProRule" id="PRU01360"/>
    </source>
</evidence>
<proteinExistence type="inferred from homology"/>
<evidence type="ECO:0000259" key="11">
    <source>
        <dbReference type="Pfam" id="PF00593"/>
    </source>
</evidence>
<feature type="signal peptide" evidence="10">
    <location>
        <begin position="1"/>
        <end position="34"/>
    </location>
</feature>
<comment type="caution">
    <text evidence="13">The sequence shown here is derived from an EMBL/GenBank/DDBJ whole genome shotgun (WGS) entry which is preliminary data.</text>
</comment>
<dbReference type="NCBIfam" id="TIGR01782">
    <property type="entry name" value="TonB-Xanth-Caul"/>
    <property type="match status" value="1"/>
</dbReference>
<comment type="similarity">
    <text evidence="8 9">Belongs to the TonB-dependent receptor family.</text>
</comment>
<evidence type="ECO:0000256" key="1">
    <source>
        <dbReference type="ARBA" id="ARBA00004571"/>
    </source>
</evidence>
<dbReference type="InterPro" id="IPR037066">
    <property type="entry name" value="Plug_dom_sf"/>
</dbReference>
<dbReference type="SUPFAM" id="SSF56935">
    <property type="entry name" value="Porins"/>
    <property type="match status" value="1"/>
</dbReference>
<keyword evidence="13" id="KW-0675">Receptor</keyword>
<protein>
    <submittedName>
        <fullName evidence="13">TonB-dependent receptor</fullName>
    </submittedName>
</protein>
<dbReference type="Pfam" id="PF00593">
    <property type="entry name" value="TonB_dep_Rec_b-barrel"/>
    <property type="match status" value="1"/>
</dbReference>
<sequence length="891" mass="97149">MTPLFCVSPAHCRRAIRHPLALSIALLLSAGVHAQEAAPQGTAAAQPATAQPTSTLDAVQVRGVRSSVESAISTKQAHKEISDSIVAEDIGKLPDNSVAAALQRVTGVQVARAGGEVGQVLVRGLPNVTTTLDGRNVFTTVGRDMELADVPAELLRSVDVYKTTGAQFQEGGIAGVVDVHLRRPFDFDDDSTIAGSVSALRGDQAEKTGPNGSLTMSQRWETGVGRMGVMGSVAYQRRPYQESNTLYGTYDLKPNPLDPAQQLYVPYSAGGLMARGDRKRKSANLSFQWAPSDNSEIYIDTLYIGYDNRPQVNYWLPFPGLANAENTESVSVRPGSNVLDGLVARDLQTLSSTQAHKNASDTYQAALGGRWSGERVKLSTELAYTYSDAKNRAFTLDMDTRAPLLHMRSGGGAADTWITQRDGSPYDITAPGNWVLRQYYDSWNRQRGEEWAWRGDATFDLDAGPLTSLEVGARASRRTATNHSGDTGARDNITGAPILLSDVPGLASVTPGNMLDGARAFTSDRWASANQDVLLQQSARLRTLMGQSPEAPLENPALFFDDREDNYAVYAQLNYGFSLGPVPVDGRIGARATRLDSSLEGSQSLDGVLSPVSIDRRIDKVLPNYSANFTLHENLILRLAGSTTITRPEFADLNPQLALYQSTESLPARGNGGNPQLRPVESRNADLSLEWYFRPGSLLSLAGFHRDIEGYIQNYAADEAIDGITYSISRPRNTGQGSLKGVEVGYTQFYDFLPGWLSGFGTQLNYTYISAEADSPEGISQPLTNVSKNAYNAILMYEYARFSARVAYNWRGDYAVSFNSSGDQPEQINQGREKWLDVAFNYELSERLTVFAEATNLLGTTTDNYFGQRGGFPREVASPERTYSLGLRFRL</sequence>
<dbReference type="InterPro" id="IPR000531">
    <property type="entry name" value="Beta-barrel_TonB"/>
</dbReference>
<evidence type="ECO:0000256" key="10">
    <source>
        <dbReference type="SAM" id="SignalP"/>
    </source>
</evidence>
<evidence type="ECO:0000256" key="9">
    <source>
        <dbReference type="RuleBase" id="RU003357"/>
    </source>
</evidence>
<dbReference type="InterPro" id="IPR012910">
    <property type="entry name" value="Plug_dom"/>
</dbReference>
<dbReference type="RefSeq" id="WP_228425677.1">
    <property type="nucleotide sequence ID" value="NZ_JAJFNJ020000003.1"/>
</dbReference>
<evidence type="ECO:0000256" key="7">
    <source>
        <dbReference type="ARBA" id="ARBA00023237"/>
    </source>
</evidence>
<evidence type="ECO:0000259" key="12">
    <source>
        <dbReference type="Pfam" id="PF07715"/>
    </source>
</evidence>
<dbReference type="Gene3D" id="2.40.170.20">
    <property type="entry name" value="TonB-dependent receptor, beta-barrel domain"/>
    <property type="match status" value="1"/>
</dbReference>
<dbReference type="GO" id="GO:0009279">
    <property type="term" value="C:cell outer membrane"/>
    <property type="evidence" value="ECO:0007669"/>
    <property type="project" value="UniProtKB-SubCell"/>
</dbReference>
<keyword evidence="2 8" id="KW-0813">Transport</keyword>
<dbReference type="PANTHER" id="PTHR40980:SF3">
    <property type="entry name" value="TONB-DEPENDENT RECEPTOR-LIKE BETA-BARREL DOMAIN-CONTAINING PROTEIN"/>
    <property type="match status" value="1"/>
</dbReference>
<keyword evidence="7 8" id="KW-0998">Cell outer membrane</keyword>
<dbReference type="AlphaFoldDB" id="A0AAJ3CF56"/>
<feature type="domain" description="TonB-dependent receptor plug" evidence="12">
    <location>
        <begin position="82"/>
        <end position="176"/>
    </location>
</feature>
<dbReference type="InterPro" id="IPR036942">
    <property type="entry name" value="Beta-barrel_TonB_sf"/>
</dbReference>
<dbReference type="PROSITE" id="PS52016">
    <property type="entry name" value="TONB_DEPENDENT_REC_3"/>
    <property type="match status" value="1"/>
</dbReference>
<dbReference type="InterPro" id="IPR010104">
    <property type="entry name" value="TonB_rcpt_bac"/>
</dbReference>
<dbReference type="Proteomes" id="UP001297361">
    <property type="component" value="Unassembled WGS sequence"/>
</dbReference>
<dbReference type="Pfam" id="PF07715">
    <property type="entry name" value="Plug"/>
    <property type="match status" value="1"/>
</dbReference>
<keyword evidence="5 9" id="KW-0798">TonB box</keyword>
<name>A0AAJ3CF56_XANCA</name>
<dbReference type="InterPro" id="IPR039426">
    <property type="entry name" value="TonB-dep_rcpt-like"/>
</dbReference>
<keyword evidence="4 8" id="KW-0812">Transmembrane</keyword>
<evidence type="ECO:0000256" key="5">
    <source>
        <dbReference type="ARBA" id="ARBA00023077"/>
    </source>
</evidence>
<evidence type="ECO:0000256" key="4">
    <source>
        <dbReference type="ARBA" id="ARBA00022692"/>
    </source>
</evidence>
<evidence type="ECO:0000256" key="6">
    <source>
        <dbReference type="ARBA" id="ARBA00023136"/>
    </source>
</evidence>
<dbReference type="EMBL" id="JAJFNJ020000003">
    <property type="protein sequence ID" value="MEC3889638.1"/>
    <property type="molecule type" value="Genomic_DNA"/>
</dbReference>
<feature type="domain" description="TonB-dependent receptor-like beta-barrel" evidence="11">
    <location>
        <begin position="415"/>
        <end position="857"/>
    </location>
</feature>
<organism evidence="13 14">
    <name type="scientific">Xanthomonas campestris pv. papavericola</name>
    <dbReference type="NCBI Taxonomy" id="487881"/>
    <lineage>
        <taxon>Bacteria</taxon>
        <taxon>Pseudomonadati</taxon>
        <taxon>Pseudomonadota</taxon>
        <taxon>Gammaproteobacteria</taxon>
        <taxon>Lysobacterales</taxon>
        <taxon>Lysobacteraceae</taxon>
        <taxon>Xanthomonas</taxon>
    </lineage>
</organism>
<feature type="chain" id="PRO_5042475322" evidence="10">
    <location>
        <begin position="35"/>
        <end position="891"/>
    </location>
</feature>
<keyword evidence="10" id="KW-0732">Signal</keyword>
<accession>A0AAJ3CF56</accession>
<comment type="subcellular location">
    <subcellularLocation>
        <location evidence="1 8">Cell outer membrane</location>
        <topology evidence="1 8">Multi-pass membrane protein</topology>
    </subcellularLocation>
</comment>
<dbReference type="PANTHER" id="PTHR40980">
    <property type="entry name" value="PLUG DOMAIN-CONTAINING PROTEIN"/>
    <property type="match status" value="1"/>
</dbReference>
<reference evidence="13" key="1">
    <citation type="submission" date="2021-10" db="EMBL/GenBank/DDBJ databases">
        <authorList>
            <person name="Hussein R."/>
            <person name="Harrison J."/>
            <person name="Studholme D.J."/>
            <person name="Vicente J."/>
            <person name="Grant M."/>
        </authorList>
    </citation>
    <scope>NUCLEOTIDE SEQUENCE</scope>
    <source>
        <strain evidence="13">NCPPB 2970</strain>
    </source>
</reference>
<keyword evidence="3 8" id="KW-1134">Transmembrane beta strand</keyword>
<evidence type="ECO:0000313" key="14">
    <source>
        <dbReference type="Proteomes" id="UP001297361"/>
    </source>
</evidence>
<evidence type="ECO:0000313" key="13">
    <source>
        <dbReference type="EMBL" id="MEC3889638.1"/>
    </source>
</evidence>
<reference evidence="13" key="2">
    <citation type="submission" date="2024-01" db="EMBL/GenBank/DDBJ databases">
        <title>Long-read genome sequencing of X. campestris pv. papavericola.</title>
        <authorList>
            <person name="Hussain R.M.F."/>
            <person name="Greer S."/>
            <person name="Harrison J."/>
            <person name="Grant M."/>
            <person name="Vicente J."/>
            <person name="Studholme D.J."/>
        </authorList>
    </citation>
    <scope>NUCLEOTIDE SEQUENCE</scope>
    <source>
        <strain evidence="13">NCPPB 2970</strain>
    </source>
</reference>
<evidence type="ECO:0000256" key="2">
    <source>
        <dbReference type="ARBA" id="ARBA00022448"/>
    </source>
</evidence>